<dbReference type="Proteomes" id="UP000199069">
    <property type="component" value="Unassembled WGS sequence"/>
</dbReference>
<evidence type="ECO:0000256" key="1">
    <source>
        <dbReference type="ARBA" id="ARBA00001946"/>
    </source>
</evidence>
<dbReference type="PANTHER" id="PTHR32308:SF0">
    <property type="entry name" value="HPCH_HPAI ALDOLASE_CITRATE LYASE DOMAIN-CONTAINING PROTEIN"/>
    <property type="match status" value="1"/>
</dbReference>
<reference evidence="7 8" key="1">
    <citation type="submission" date="2015-07" db="EMBL/GenBank/DDBJ databases">
        <authorList>
            <person name="Cajimat M.N.B."/>
            <person name="Milazzo M.L."/>
            <person name="Fulhorst C.F."/>
        </authorList>
    </citation>
    <scope>NUCLEOTIDE SEQUENCE [LARGE SCALE GENOMIC DNA]</scope>
    <source>
        <strain evidence="7">Single colony</strain>
    </source>
</reference>
<dbReference type="InterPro" id="IPR015813">
    <property type="entry name" value="Pyrv/PenolPyrv_kinase-like_dom"/>
</dbReference>
<dbReference type="InterPro" id="IPR011206">
    <property type="entry name" value="Citrate_lyase_beta/mcl1/mcl2"/>
</dbReference>
<dbReference type="AlphaFoldDB" id="A0A0K3CRD3"/>
<evidence type="ECO:0000313" key="8">
    <source>
        <dbReference type="Proteomes" id="UP000199069"/>
    </source>
</evidence>
<feature type="binding site" evidence="5">
    <location>
        <position position="187"/>
    </location>
    <ligand>
        <name>Mg(2+)</name>
        <dbReference type="ChEBI" id="CHEBI:18420"/>
    </ligand>
</feature>
<dbReference type="InterPro" id="IPR005000">
    <property type="entry name" value="Aldolase/citrate-lyase_domain"/>
</dbReference>
<keyword evidence="3 5" id="KW-0460">Magnesium</keyword>
<evidence type="ECO:0000256" key="2">
    <source>
        <dbReference type="ARBA" id="ARBA00022723"/>
    </source>
</evidence>
<accession>A0A0K3CRD3</accession>
<evidence type="ECO:0000259" key="6">
    <source>
        <dbReference type="Pfam" id="PF03328"/>
    </source>
</evidence>
<sequence>MLKSGPRFFTTRQAARTLLPHLACPSPTSFISQRPYSAAHASPALSAARAPQRALLYVPGSNEKALKKALGGGLTGEDAPDVVTLDLEDSVRTEKKTEARRLVRDIRSCPSLQNAPGALKSKRFVRINPGQAGLDDLEAVLQSPRIDGMILPKVNTAQDLLAVHDFIDRHSPHAEHKSSLKLIASIESPKALLNMQEIASCSDKVGGLLFGAEDYCAASRLIRTPSRREMLFARSSIVTVAHAYGLAAIDLVCVKYKGEEAQQVLVDECREGREMGFTGKQAIHPAQVSTIQRAFAPSPAEIERAQAILAQYAEVSTTGAGAYGLKNADGGVDMIDAPMLLQAQSIIAQAEAAGLL</sequence>
<dbReference type="InterPro" id="IPR040442">
    <property type="entry name" value="Pyrv_kinase-like_dom_sf"/>
</dbReference>
<evidence type="ECO:0000256" key="4">
    <source>
        <dbReference type="PIRSR" id="PIRSR015582-1"/>
    </source>
</evidence>
<dbReference type="PIRSF" id="PIRSF015582">
    <property type="entry name" value="Cit_lyase_B"/>
    <property type="match status" value="1"/>
</dbReference>
<evidence type="ECO:0000256" key="5">
    <source>
        <dbReference type="PIRSR" id="PIRSR015582-2"/>
    </source>
</evidence>
<keyword evidence="7" id="KW-0456">Lyase</keyword>
<dbReference type="EMBL" id="CWKI01000011">
    <property type="protein sequence ID" value="CTR09761.1"/>
    <property type="molecule type" value="Genomic_DNA"/>
</dbReference>
<evidence type="ECO:0000313" key="7">
    <source>
        <dbReference type="EMBL" id="CTR09761.1"/>
    </source>
</evidence>
<dbReference type="Gene3D" id="3.20.20.60">
    <property type="entry name" value="Phosphoenolpyruvate-binding domains"/>
    <property type="match status" value="1"/>
</dbReference>
<dbReference type="Pfam" id="PF03328">
    <property type="entry name" value="HpcH_HpaI"/>
    <property type="match status" value="1"/>
</dbReference>
<protein>
    <submittedName>
        <fullName evidence="7">BY PROTMAP: gi|472585265|gb|EMS22819.1| citrate lyase subunit beta-like protein [Rhodosporidium toruloides NP11] gi|647399623|emb|CDR44521.1| RHTO0S09e05468g1_1 [Rhodosporidium toruloides]</fullName>
    </submittedName>
</protein>
<organism evidence="7 8">
    <name type="scientific">Rhodotorula toruloides</name>
    <name type="common">Yeast</name>
    <name type="synonym">Rhodosporidium toruloides</name>
    <dbReference type="NCBI Taxonomy" id="5286"/>
    <lineage>
        <taxon>Eukaryota</taxon>
        <taxon>Fungi</taxon>
        <taxon>Dikarya</taxon>
        <taxon>Basidiomycota</taxon>
        <taxon>Pucciniomycotina</taxon>
        <taxon>Microbotryomycetes</taxon>
        <taxon>Sporidiobolales</taxon>
        <taxon>Sporidiobolaceae</taxon>
        <taxon>Rhodotorula</taxon>
    </lineage>
</organism>
<dbReference type="STRING" id="5286.A0A0K3CRD3"/>
<keyword evidence="2 5" id="KW-0479">Metal-binding</keyword>
<evidence type="ECO:0000256" key="3">
    <source>
        <dbReference type="ARBA" id="ARBA00022842"/>
    </source>
</evidence>
<feature type="binding site" evidence="5">
    <location>
        <position position="214"/>
    </location>
    <ligand>
        <name>Mg(2+)</name>
        <dbReference type="ChEBI" id="CHEBI:18420"/>
    </ligand>
</feature>
<dbReference type="SUPFAM" id="SSF51621">
    <property type="entry name" value="Phosphoenolpyruvate/pyruvate domain"/>
    <property type="match status" value="1"/>
</dbReference>
<dbReference type="OMA" id="AWLFCPA"/>
<dbReference type="PANTHER" id="PTHR32308">
    <property type="entry name" value="LYASE BETA SUBUNIT, PUTATIVE (AFU_ORTHOLOGUE AFUA_4G13030)-RELATED"/>
    <property type="match status" value="1"/>
</dbReference>
<gene>
    <name evidence="7" type="primary">FGENESH: predicted gene_11.118</name>
    <name evidence="7" type="ORF">BN2166_0056220</name>
</gene>
<dbReference type="GO" id="GO:0006107">
    <property type="term" value="P:oxaloacetate metabolic process"/>
    <property type="evidence" value="ECO:0007669"/>
    <property type="project" value="TreeGrafter"/>
</dbReference>
<dbReference type="GO" id="GO:0016829">
    <property type="term" value="F:lyase activity"/>
    <property type="evidence" value="ECO:0007669"/>
    <property type="project" value="UniProtKB-KW"/>
</dbReference>
<proteinExistence type="predicted"/>
<feature type="domain" description="HpcH/HpaI aldolase/citrate lyase" evidence="6">
    <location>
        <begin position="53"/>
        <end position="285"/>
    </location>
</feature>
<dbReference type="GO" id="GO:0000287">
    <property type="term" value="F:magnesium ion binding"/>
    <property type="evidence" value="ECO:0007669"/>
    <property type="project" value="TreeGrafter"/>
</dbReference>
<name>A0A0K3CRD3_RHOTO</name>
<feature type="binding site" evidence="4">
    <location>
        <position position="187"/>
    </location>
    <ligand>
        <name>substrate</name>
    </ligand>
</feature>
<comment type="cofactor">
    <cofactor evidence="1">
        <name>Mg(2+)</name>
        <dbReference type="ChEBI" id="CHEBI:18420"/>
    </cofactor>
</comment>
<feature type="binding site" evidence="4">
    <location>
        <position position="126"/>
    </location>
    <ligand>
        <name>substrate</name>
    </ligand>
</feature>
<keyword evidence="8" id="KW-1185">Reference proteome</keyword>